<gene>
    <name evidence="2" type="ORF">JIN87_14105</name>
</gene>
<feature type="chain" id="PRO_5037092628" description="Tetratricopeptide repeat protein" evidence="1">
    <location>
        <begin position="29"/>
        <end position="552"/>
    </location>
</feature>
<proteinExistence type="predicted"/>
<evidence type="ECO:0000256" key="1">
    <source>
        <dbReference type="SAM" id="SignalP"/>
    </source>
</evidence>
<comment type="caution">
    <text evidence="2">The sequence shown here is derived from an EMBL/GenBank/DDBJ whole genome shotgun (WGS) entry which is preliminary data.</text>
</comment>
<dbReference type="RefSeq" id="WP_200356221.1">
    <property type="nucleotide sequence ID" value="NZ_JAENIL010000025.1"/>
</dbReference>
<dbReference type="EMBL" id="JAENIL010000025">
    <property type="protein sequence ID" value="MBK1878007.1"/>
    <property type="molecule type" value="Genomic_DNA"/>
</dbReference>
<accession>A0A934S184</accession>
<sequence>MLTRFSRWCTVGLHVSALSLAVVSVGLGANETPPSEAEPVSEVPANEPVELPAELVEAKAQFEVIYPQYVDTLTSAPDSVLRNRFFRETIDRISKGDDRIQKLEEEGSFEELARAYEEQIGLVEQFLDQVKTSDALLAQRDGAEAFLDGLEKDGASRHEETKERYQALRKVLAEIDATSIKAGDFEQASAELSELSARSALLRTDLDRLFDLQWRQAREAFRTASDSMDEELVATRRFRPDFAPAKSMHSRITTRYRIVPLLKAAEADERNGDFAQAISLYETILDLDPLTEEAQGKLPNLERLASEQIIKESLAQSLELIVAGDPDGALVPAKRALKLSQAYRLEENSARSLIERAESDIRSASVSVISGEIKQALEEEDWGTVIRASDELLAIQPGNHFAVTSRDKAIAQRKQIISMAEVVAQGTFHLDKASQEMDRPLVVYVVELLEESRSKYPDAITEEFVALEKRASETEASFDAKIDVEFVSNKKANVELRGYGDLGKFRRKTVPLKPGVYKARCTQKGHRDNLVRIVIEPGKRPEPIVLEAGEKF</sequence>
<dbReference type="Gene3D" id="1.25.40.10">
    <property type="entry name" value="Tetratricopeptide repeat domain"/>
    <property type="match status" value="1"/>
</dbReference>
<organism evidence="2 3">
    <name type="scientific">Pelagicoccus mobilis</name>
    <dbReference type="NCBI Taxonomy" id="415221"/>
    <lineage>
        <taxon>Bacteria</taxon>
        <taxon>Pseudomonadati</taxon>
        <taxon>Verrucomicrobiota</taxon>
        <taxon>Opitutia</taxon>
        <taxon>Puniceicoccales</taxon>
        <taxon>Pelagicoccaceae</taxon>
        <taxon>Pelagicoccus</taxon>
    </lineage>
</organism>
<keyword evidence="1" id="KW-0732">Signal</keyword>
<protein>
    <recommendedName>
        <fullName evidence="4">Tetratricopeptide repeat protein</fullName>
    </recommendedName>
</protein>
<dbReference type="InterPro" id="IPR011990">
    <property type="entry name" value="TPR-like_helical_dom_sf"/>
</dbReference>
<dbReference type="Proteomes" id="UP000617628">
    <property type="component" value="Unassembled WGS sequence"/>
</dbReference>
<reference evidence="2" key="1">
    <citation type="submission" date="2021-01" db="EMBL/GenBank/DDBJ databases">
        <title>Modified the classification status of verrucomicrobia.</title>
        <authorList>
            <person name="Feng X."/>
        </authorList>
    </citation>
    <scope>NUCLEOTIDE SEQUENCE</scope>
    <source>
        <strain evidence="2">KCTC 13126</strain>
    </source>
</reference>
<dbReference type="AlphaFoldDB" id="A0A934S184"/>
<evidence type="ECO:0000313" key="2">
    <source>
        <dbReference type="EMBL" id="MBK1878007.1"/>
    </source>
</evidence>
<name>A0A934S184_9BACT</name>
<evidence type="ECO:0000313" key="3">
    <source>
        <dbReference type="Proteomes" id="UP000617628"/>
    </source>
</evidence>
<feature type="signal peptide" evidence="1">
    <location>
        <begin position="1"/>
        <end position="28"/>
    </location>
</feature>
<keyword evidence="3" id="KW-1185">Reference proteome</keyword>
<evidence type="ECO:0008006" key="4">
    <source>
        <dbReference type="Google" id="ProtNLM"/>
    </source>
</evidence>